<dbReference type="SUPFAM" id="SSF55874">
    <property type="entry name" value="ATPase domain of HSP90 chaperone/DNA topoisomerase II/histidine kinase"/>
    <property type="match status" value="1"/>
</dbReference>
<keyword evidence="1" id="KW-1133">Transmembrane helix</keyword>
<feature type="domain" description="Signal transduction histidine kinase internal region" evidence="2">
    <location>
        <begin position="192"/>
        <end position="269"/>
    </location>
</feature>
<evidence type="ECO:0000313" key="3">
    <source>
        <dbReference type="EMBL" id="MBO0953331.1"/>
    </source>
</evidence>
<evidence type="ECO:0000259" key="2">
    <source>
        <dbReference type="Pfam" id="PF06580"/>
    </source>
</evidence>
<evidence type="ECO:0000256" key="1">
    <source>
        <dbReference type="SAM" id="Phobius"/>
    </source>
</evidence>
<feature type="transmembrane region" description="Helical" evidence="1">
    <location>
        <begin position="148"/>
        <end position="171"/>
    </location>
</feature>
<dbReference type="RefSeq" id="WP_207333283.1">
    <property type="nucleotide sequence ID" value="NZ_JAFMYW010000041.1"/>
</dbReference>
<keyword evidence="3" id="KW-0808">Transferase</keyword>
<dbReference type="Gene3D" id="3.30.565.10">
    <property type="entry name" value="Histidine kinase-like ATPase, C-terminal domain"/>
    <property type="match status" value="1"/>
</dbReference>
<proteinExistence type="predicted"/>
<protein>
    <submittedName>
        <fullName evidence="3">Sensor histidine kinase</fullName>
    </submittedName>
</protein>
<dbReference type="GO" id="GO:0016301">
    <property type="term" value="F:kinase activity"/>
    <property type="evidence" value="ECO:0007669"/>
    <property type="project" value="UniProtKB-KW"/>
</dbReference>
<evidence type="ECO:0000313" key="4">
    <source>
        <dbReference type="Proteomes" id="UP000664628"/>
    </source>
</evidence>
<dbReference type="PANTHER" id="PTHR34220:SF7">
    <property type="entry name" value="SENSOR HISTIDINE KINASE YPDA"/>
    <property type="match status" value="1"/>
</dbReference>
<dbReference type="InterPro" id="IPR036890">
    <property type="entry name" value="HATPase_C_sf"/>
</dbReference>
<comment type="caution">
    <text evidence="3">The sequence shown here is derived from an EMBL/GenBank/DDBJ whole genome shotgun (WGS) entry which is preliminary data.</text>
</comment>
<organism evidence="3 4">
    <name type="scientific">Fibrella forsythiae</name>
    <dbReference type="NCBI Taxonomy" id="2817061"/>
    <lineage>
        <taxon>Bacteria</taxon>
        <taxon>Pseudomonadati</taxon>
        <taxon>Bacteroidota</taxon>
        <taxon>Cytophagia</taxon>
        <taxon>Cytophagales</taxon>
        <taxon>Spirosomataceae</taxon>
        <taxon>Fibrella</taxon>
    </lineage>
</organism>
<reference evidence="3 4" key="1">
    <citation type="submission" date="2021-03" db="EMBL/GenBank/DDBJ databases">
        <title>Fibrella sp. HMF5405 genome sequencing and assembly.</title>
        <authorList>
            <person name="Kang H."/>
            <person name="Kim H."/>
            <person name="Bae S."/>
            <person name="Joh K."/>
        </authorList>
    </citation>
    <scope>NUCLEOTIDE SEQUENCE [LARGE SCALE GENOMIC DNA]</scope>
    <source>
        <strain evidence="3 4">HMF5405</strain>
    </source>
</reference>
<gene>
    <name evidence="3" type="ORF">J2I46_32485</name>
</gene>
<sequence length="388" mass="44754">METNLDKNILFQFLTNPALGYRLGRHVVLWSTAIFLIYRGFQYIALTIPDRDAQQVYAVLSTIIFGGLTVNAYFLITWLTRNYILVRFRFNLFIGCLLLVHILTSALVRWHFLLFIHYLTLANLPRMYSVYAGHVIQMPVWQVPFDSIIVGLFSFSLFYNYLLYAVGLKVFKDLFTMKTQQDKLEQENLQLEFNFLKAQINPHFLFNTLNNIYSFSIQSPEKVAGAILKLADLMRYALYETEAEQVLLAKELAFLDSYVQLQRIRHDENVELTYTVHGQPGTSSIPPLLLIVFVENAFKHGPQASAQGGSVHIRLTITQHILRFQVENNLPPKATIITGGIGLNNVRKRLNHYYGGHYHLQIDEVANSFRVNLQIQLHEPTLPSYHRG</sequence>
<dbReference type="PANTHER" id="PTHR34220">
    <property type="entry name" value="SENSOR HISTIDINE KINASE YPDA"/>
    <property type="match status" value="1"/>
</dbReference>
<dbReference type="Pfam" id="PF06580">
    <property type="entry name" value="His_kinase"/>
    <property type="match status" value="1"/>
</dbReference>
<keyword evidence="3" id="KW-0418">Kinase</keyword>
<dbReference type="Proteomes" id="UP000664628">
    <property type="component" value="Unassembled WGS sequence"/>
</dbReference>
<feature type="transmembrane region" description="Helical" evidence="1">
    <location>
        <begin position="27"/>
        <end position="45"/>
    </location>
</feature>
<keyword evidence="1" id="KW-0472">Membrane</keyword>
<name>A0ABS3JTI8_9BACT</name>
<dbReference type="InterPro" id="IPR010559">
    <property type="entry name" value="Sig_transdc_His_kin_internal"/>
</dbReference>
<feature type="transmembrane region" description="Helical" evidence="1">
    <location>
        <begin position="92"/>
        <end position="119"/>
    </location>
</feature>
<keyword evidence="1" id="KW-0812">Transmembrane</keyword>
<keyword evidence="4" id="KW-1185">Reference proteome</keyword>
<dbReference type="EMBL" id="JAFMYW010000041">
    <property type="protein sequence ID" value="MBO0953331.1"/>
    <property type="molecule type" value="Genomic_DNA"/>
</dbReference>
<accession>A0ABS3JTI8</accession>
<dbReference type="InterPro" id="IPR050640">
    <property type="entry name" value="Bact_2-comp_sensor_kinase"/>
</dbReference>
<feature type="transmembrane region" description="Helical" evidence="1">
    <location>
        <begin position="57"/>
        <end position="80"/>
    </location>
</feature>